<organism evidence="22 23">
    <name type="scientific">Chitinophaga solisilvae</name>
    <dbReference type="NCBI Taxonomy" id="1233460"/>
    <lineage>
        <taxon>Bacteria</taxon>
        <taxon>Pseudomonadati</taxon>
        <taxon>Bacteroidota</taxon>
        <taxon>Chitinophagia</taxon>
        <taxon>Chitinophagales</taxon>
        <taxon>Chitinophagaceae</taxon>
        <taxon>Chitinophaga</taxon>
    </lineage>
</organism>
<dbReference type="InterPro" id="IPR014146">
    <property type="entry name" value="LigD_ligase_dom"/>
</dbReference>
<feature type="region of interest" description="Disordered" evidence="21">
    <location>
        <begin position="301"/>
        <end position="339"/>
    </location>
</feature>
<keyword evidence="18" id="KW-0511">Multifunctional enzyme</keyword>
<dbReference type="InterPro" id="IPR014143">
    <property type="entry name" value="NHEJ_ligase_prk"/>
</dbReference>
<evidence type="ECO:0000256" key="4">
    <source>
        <dbReference type="ARBA" id="ARBA00022679"/>
    </source>
</evidence>
<dbReference type="InterPro" id="IPR014145">
    <property type="entry name" value="LigD_pol_dom"/>
</dbReference>
<dbReference type="CDD" id="cd07906">
    <property type="entry name" value="Adenylation_DNA_ligase_LigD_LigC"/>
    <property type="match status" value="1"/>
</dbReference>
<evidence type="ECO:0000256" key="14">
    <source>
        <dbReference type="ARBA" id="ARBA00023125"/>
    </source>
</evidence>
<evidence type="ECO:0000256" key="10">
    <source>
        <dbReference type="ARBA" id="ARBA00022801"/>
    </source>
</evidence>
<evidence type="ECO:0000313" key="23">
    <source>
        <dbReference type="Proteomes" id="UP000281028"/>
    </source>
</evidence>
<dbReference type="PANTHER" id="PTHR42705:SF2">
    <property type="entry name" value="BIFUNCTIONAL NON-HOMOLOGOUS END JOINING PROTEIN LIGD"/>
    <property type="match status" value="1"/>
</dbReference>
<dbReference type="InterPro" id="IPR052171">
    <property type="entry name" value="NHEJ_LigD"/>
</dbReference>
<dbReference type="Pfam" id="PF04679">
    <property type="entry name" value="DNA_ligase_A_C"/>
    <property type="match status" value="1"/>
</dbReference>
<evidence type="ECO:0000256" key="3">
    <source>
        <dbReference type="ARBA" id="ARBA00022598"/>
    </source>
</evidence>
<evidence type="ECO:0000256" key="2">
    <source>
        <dbReference type="ARBA" id="ARBA00012727"/>
    </source>
</evidence>
<dbReference type="Gene3D" id="3.30.1490.70">
    <property type="match status" value="1"/>
</dbReference>
<keyword evidence="8" id="KW-0547">Nucleotide-binding</keyword>
<evidence type="ECO:0000256" key="11">
    <source>
        <dbReference type="ARBA" id="ARBA00022839"/>
    </source>
</evidence>
<dbReference type="GO" id="GO:0003887">
    <property type="term" value="F:DNA-directed DNA polymerase activity"/>
    <property type="evidence" value="ECO:0007669"/>
    <property type="project" value="UniProtKB-KW"/>
</dbReference>
<dbReference type="Pfam" id="PF21686">
    <property type="entry name" value="LigD_Prim-Pol"/>
    <property type="match status" value="1"/>
</dbReference>
<evidence type="ECO:0000256" key="19">
    <source>
        <dbReference type="ARBA" id="ARBA00029943"/>
    </source>
</evidence>
<dbReference type="CDD" id="cd04865">
    <property type="entry name" value="LigD_Pol_like_2"/>
    <property type="match status" value="1"/>
</dbReference>
<dbReference type="SUPFAM" id="SSF50249">
    <property type="entry name" value="Nucleic acid-binding proteins"/>
    <property type="match status" value="1"/>
</dbReference>
<evidence type="ECO:0000256" key="8">
    <source>
        <dbReference type="ARBA" id="ARBA00022741"/>
    </source>
</evidence>
<keyword evidence="9" id="KW-0227">DNA damage</keyword>
<dbReference type="GO" id="GO:0004527">
    <property type="term" value="F:exonuclease activity"/>
    <property type="evidence" value="ECO:0007669"/>
    <property type="project" value="UniProtKB-KW"/>
</dbReference>
<dbReference type="GO" id="GO:0006310">
    <property type="term" value="P:DNA recombination"/>
    <property type="evidence" value="ECO:0007669"/>
    <property type="project" value="UniProtKB-KW"/>
</dbReference>
<dbReference type="Proteomes" id="UP000281028">
    <property type="component" value="Unassembled WGS sequence"/>
</dbReference>
<keyword evidence="10" id="KW-0378">Hydrolase</keyword>
<evidence type="ECO:0000256" key="15">
    <source>
        <dbReference type="ARBA" id="ARBA00023172"/>
    </source>
</evidence>
<evidence type="ECO:0000256" key="18">
    <source>
        <dbReference type="ARBA" id="ARBA00023268"/>
    </source>
</evidence>
<evidence type="ECO:0000256" key="21">
    <source>
        <dbReference type="SAM" id="MobiDB-lite"/>
    </source>
</evidence>
<dbReference type="GO" id="GO:0003910">
    <property type="term" value="F:DNA ligase (ATP) activity"/>
    <property type="evidence" value="ECO:0007669"/>
    <property type="project" value="UniProtKB-EC"/>
</dbReference>
<keyword evidence="12" id="KW-0067">ATP-binding</keyword>
<dbReference type="SUPFAM" id="SSF56091">
    <property type="entry name" value="DNA ligase/mRNA capping enzyme, catalytic domain"/>
    <property type="match status" value="1"/>
</dbReference>
<evidence type="ECO:0000313" key="22">
    <source>
        <dbReference type="EMBL" id="NSL90748.1"/>
    </source>
</evidence>
<keyword evidence="16" id="KW-0234">DNA repair</keyword>
<dbReference type="GO" id="GO:0003677">
    <property type="term" value="F:DNA binding"/>
    <property type="evidence" value="ECO:0007669"/>
    <property type="project" value="UniProtKB-KW"/>
</dbReference>
<dbReference type="Gene3D" id="3.30.470.30">
    <property type="entry name" value="DNA ligase/mRNA capping enzyme"/>
    <property type="match status" value="1"/>
</dbReference>
<keyword evidence="5" id="KW-0548">Nucleotidyltransferase</keyword>
<evidence type="ECO:0000256" key="7">
    <source>
        <dbReference type="ARBA" id="ARBA00022723"/>
    </source>
</evidence>
<dbReference type="Gene3D" id="3.90.920.10">
    <property type="entry name" value="DNA primase, PRIM domain"/>
    <property type="match status" value="1"/>
</dbReference>
<feature type="compositionally biased region" description="Basic and acidic residues" evidence="21">
    <location>
        <begin position="301"/>
        <end position="311"/>
    </location>
</feature>
<dbReference type="CDD" id="cd07971">
    <property type="entry name" value="OBF_DNA_ligase_LigD"/>
    <property type="match status" value="1"/>
</dbReference>
<sequence>MLATLAAKPFSEPGWLYEIKWDGYRTLAYLQTGAVEMRSRNNTTFNEKYFPVLKALEKWKVNAVTDGEIVVIDGQGMPQFNALQNWRSEADGQLVYYVFDLLWLNGKDTTRLPLMQRKSLLRRLMPVDNSIIRFSEDFVTDGIDFFQQAVKLKLEGIIAKKTDSLYYPGVRSKEWLKIKTAAREEAVIGGFTRNEDSSKPFSSLLVGVYENGKLQYTGKIGTGFSQEQQQELLQRFRPLIRKTTPFAALPDINKPNRFRPNPPKATATWLKPQLVCEVSFREMTPDGVMRHPSFIAMREDKPAKEVTREQAAELPETGPPAKPRNTKRKDEGWLPPGEETQVRTINGHALKFTHLSKVFWPEEQYTKRDMLNYYHEIAPYILPYLKDRPQSMNRFPNGITGESFYQKDVSGKAPEWVHTLPYTSPKEIREKELLICGDEASLMYMASLACIEMNPWSSRWQQPDYPDWCIIDLDPDNTTFEQVITAAQVTHRVLENAGIGSCCKTSGSTGLHIYIPLGAKYTYDQSREFARIIAQLVHAEIPDITSIERKTAMRKRKMYIDFLQNRAKATVAAPYSLRPRPGATVSMPLHWEEVKKGLSMKNFNIRNTAARLRSTGDLFKPVLGKGINMQRAVANLEKAYRKLSS</sequence>
<keyword evidence="15" id="KW-0233">DNA recombination</keyword>
<keyword evidence="11" id="KW-0269">Exonuclease</keyword>
<evidence type="ECO:0000256" key="20">
    <source>
        <dbReference type="ARBA" id="ARBA00034003"/>
    </source>
</evidence>
<dbReference type="NCBIfam" id="TIGR02779">
    <property type="entry name" value="NHEJ_ligase_lig"/>
    <property type="match status" value="1"/>
</dbReference>
<dbReference type="NCBIfam" id="TIGR02776">
    <property type="entry name" value="NHEJ_ligase_prk"/>
    <property type="match status" value="1"/>
</dbReference>
<evidence type="ECO:0000256" key="6">
    <source>
        <dbReference type="ARBA" id="ARBA00022722"/>
    </source>
</evidence>
<dbReference type="InterPro" id="IPR012309">
    <property type="entry name" value="DNA_ligase_ATP-dep_C"/>
</dbReference>
<name>A0A3S1CYG1_9BACT</name>
<dbReference type="NCBIfam" id="TIGR02778">
    <property type="entry name" value="ligD_pol"/>
    <property type="match status" value="1"/>
</dbReference>
<dbReference type="Pfam" id="PF01068">
    <property type="entry name" value="DNA_ligase_A_M"/>
    <property type="match status" value="1"/>
</dbReference>
<dbReference type="PANTHER" id="PTHR42705">
    <property type="entry name" value="BIFUNCTIONAL NON-HOMOLOGOUS END JOINING PROTEIN LIGD"/>
    <property type="match status" value="1"/>
</dbReference>
<reference evidence="22" key="1">
    <citation type="submission" date="2020-05" db="EMBL/GenBank/DDBJ databases">
        <title>Chitinophaga laudate sp. nov., isolated from a tropical peat swamp.</title>
        <authorList>
            <person name="Goh C.B.S."/>
            <person name="Lee M.S."/>
            <person name="Parimannan S."/>
            <person name="Pasbakhsh P."/>
            <person name="Yule C.M."/>
            <person name="Rajandas H."/>
            <person name="Loke S."/>
            <person name="Croft L."/>
            <person name="Tan J.B.L."/>
        </authorList>
    </citation>
    <scope>NUCLEOTIDE SEQUENCE</scope>
    <source>
        <strain evidence="22">Mgbs1</strain>
    </source>
</reference>
<evidence type="ECO:0000256" key="1">
    <source>
        <dbReference type="ARBA" id="ARBA00001936"/>
    </source>
</evidence>
<gene>
    <name evidence="22" type="primary">ligD</name>
    <name evidence="22" type="ORF">ECE50_028250</name>
</gene>
<dbReference type="GO" id="GO:0005524">
    <property type="term" value="F:ATP binding"/>
    <property type="evidence" value="ECO:0007669"/>
    <property type="project" value="UniProtKB-KW"/>
</dbReference>
<dbReference type="InterPro" id="IPR012340">
    <property type="entry name" value="NA-bd_OB-fold"/>
</dbReference>
<dbReference type="AlphaFoldDB" id="A0A3S1CYG1"/>
<dbReference type="EMBL" id="RIAR02000001">
    <property type="protein sequence ID" value="NSL90748.1"/>
    <property type="molecule type" value="Genomic_DNA"/>
</dbReference>
<comment type="catalytic activity">
    <reaction evidence="20">
        <text>ATP + (deoxyribonucleotide)n-3'-hydroxyl + 5'-phospho-(deoxyribonucleotide)m = (deoxyribonucleotide)n+m + AMP + diphosphate.</text>
        <dbReference type="EC" id="6.5.1.1"/>
    </reaction>
</comment>
<keyword evidence="17" id="KW-0464">Manganese</keyword>
<dbReference type="GO" id="GO:0046872">
    <property type="term" value="F:metal ion binding"/>
    <property type="evidence" value="ECO:0007669"/>
    <property type="project" value="UniProtKB-KW"/>
</dbReference>
<dbReference type="Gene3D" id="2.40.50.140">
    <property type="entry name" value="Nucleic acid-binding proteins"/>
    <property type="match status" value="1"/>
</dbReference>
<keyword evidence="7" id="KW-0479">Metal-binding</keyword>
<dbReference type="OrthoDB" id="9802472at2"/>
<evidence type="ECO:0000256" key="5">
    <source>
        <dbReference type="ARBA" id="ARBA00022695"/>
    </source>
</evidence>
<comment type="caution">
    <text evidence="22">The sequence shown here is derived from an EMBL/GenBank/DDBJ whole genome shotgun (WGS) entry which is preliminary data.</text>
</comment>
<keyword evidence="6" id="KW-0540">Nuclease</keyword>
<evidence type="ECO:0000256" key="17">
    <source>
        <dbReference type="ARBA" id="ARBA00023211"/>
    </source>
</evidence>
<keyword evidence="14" id="KW-0238">DNA-binding</keyword>
<evidence type="ECO:0000256" key="9">
    <source>
        <dbReference type="ARBA" id="ARBA00022763"/>
    </source>
</evidence>
<protein>
    <recommendedName>
        <fullName evidence="2">DNA ligase (ATP)</fullName>
        <ecNumber evidence="2">6.5.1.1</ecNumber>
    </recommendedName>
    <alternativeName>
        <fullName evidence="19">NHEJ DNA polymerase</fullName>
    </alternativeName>
</protein>
<evidence type="ECO:0000256" key="13">
    <source>
        <dbReference type="ARBA" id="ARBA00022932"/>
    </source>
</evidence>
<keyword evidence="23" id="KW-1185">Reference proteome</keyword>
<keyword evidence="13" id="KW-0239">DNA-directed DNA polymerase</keyword>
<accession>A0A3S1CYG1</accession>
<comment type="cofactor">
    <cofactor evidence="1">
        <name>Mn(2+)</name>
        <dbReference type="ChEBI" id="CHEBI:29035"/>
    </cofactor>
</comment>
<dbReference type="EC" id="6.5.1.1" evidence="2"/>
<keyword evidence="4" id="KW-0808">Transferase</keyword>
<evidence type="ECO:0000256" key="16">
    <source>
        <dbReference type="ARBA" id="ARBA00023204"/>
    </source>
</evidence>
<keyword evidence="3 22" id="KW-0436">Ligase</keyword>
<proteinExistence type="predicted"/>
<evidence type="ECO:0000256" key="12">
    <source>
        <dbReference type="ARBA" id="ARBA00022840"/>
    </source>
</evidence>
<dbReference type="GO" id="GO:0006281">
    <property type="term" value="P:DNA repair"/>
    <property type="evidence" value="ECO:0007669"/>
    <property type="project" value="UniProtKB-KW"/>
</dbReference>
<dbReference type="InterPro" id="IPR012310">
    <property type="entry name" value="DNA_ligase_ATP-dep_cent"/>
</dbReference>
<dbReference type="PROSITE" id="PS50160">
    <property type="entry name" value="DNA_LIGASE_A3"/>
    <property type="match status" value="1"/>
</dbReference>